<evidence type="ECO:0000313" key="2">
    <source>
        <dbReference type="Proteomes" id="UP000500857"/>
    </source>
</evidence>
<dbReference type="KEGG" id="oxy:HCG48_20395"/>
<name>A0A6H1U3C4_9CYAN</name>
<dbReference type="RefSeq" id="WP_168570807.1">
    <property type="nucleotide sequence ID" value="NZ_CP051167.1"/>
</dbReference>
<reference evidence="1 2" key="1">
    <citation type="submission" date="2020-04" db="EMBL/GenBank/DDBJ databases">
        <authorList>
            <person name="Basu S."/>
            <person name="Maruthanayagam V."/>
            <person name="Chakraborty S."/>
            <person name="Pramanik A."/>
            <person name="Mukherjee J."/>
            <person name="Brink B."/>
        </authorList>
    </citation>
    <scope>NUCLEOTIDE SEQUENCE [LARGE SCALE GENOMIC DNA]</scope>
    <source>
        <strain evidence="1 2">AP17</strain>
    </source>
</reference>
<gene>
    <name evidence="1" type="ORF">HCG48_20395</name>
</gene>
<keyword evidence="2" id="KW-1185">Reference proteome</keyword>
<proteinExistence type="predicted"/>
<protein>
    <submittedName>
        <fullName evidence="1">Uncharacterized protein</fullName>
    </submittedName>
</protein>
<dbReference type="AlphaFoldDB" id="A0A6H1U3C4"/>
<dbReference type="Proteomes" id="UP000500857">
    <property type="component" value="Chromosome"/>
</dbReference>
<sequence>MIVSELNYLEEVSEANQVTGAADASSSTYVLAGGLLASVMTGTTAEANESFDLWYGYYSSSARTSGYVSGLALYGSVIGSSSSMAYA</sequence>
<organism evidence="1 2">
    <name type="scientific">Oxynema aestuarii AP17</name>
    <dbReference type="NCBI Taxonomy" id="2064643"/>
    <lineage>
        <taxon>Bacteria</taxon>
        <taxon>Bacillati</taxon>
        <taxon>Cyanobacteriota</taxon>
        <taxon>Cyanophyceae</taxon>
        <taxon>Oscillatoriophycideae</taxon>
        <taxon>Oscillatoriales</taxon>
        <taxon>Oscillatoriaceae</taxon>
        <taxon>Oxynema</taxon>
        <taxon>Oxynema aestuarii</taxon>
    </lineage>
</organism>
<dbReference type="EMBL" id="CP051167">
    <property type="protein sequence ID" value="QIZ72660.1"/>
    <property type="molecule type" value="Genomic_DNA"/>
</dbReference>
<evidence type="ECO:0000313" key="1">
    <source>
        <dbReference type="EMBL" id="QIZ72660.1"/>
    </source>
</evidence>
<accession>A0A6H1U3C4</accession>